<dbReference type="EMBL" id="CP015405">
    <property type="protein sequence ID" value="ANU75548.1"/>
    <property type="molecule type" value="Genomic_DNA"/>
</dbReference>
<feature type="coiled-coil region" evidence="1">
    <location>
        <begin position="324"/>
        <end position="358"/>
    </location>
</feature>
<name>A0A1C7I952_9FIRM</name>
<proteinExistence type="predicted"/>
<reference evidence="3" key="1">
    <citation type="submission" date="2017-04" db="EMBL/GenBank/DDBJ databases">
        <title>Complete Genome Sequences of Twelve Strains of a Stable Defined Moderately Diverse Mouse Microbiota 2 (sDMDMm2).</title>
        <authorList>
            <person name="Uchimura Y."/>
            <person name="Wyss M."/>
            <person name="Brugiroux S."/>
            <person name="Limenitakis J.P."/>
            <person name="Stecher B."/>
            <person name="McCoy K.D."/>
            <person name="Macpherson A.J."/>
        </authorList>
    </citation>
    <scope>NUCLEOTIDE SEQUENCE</scope>
    <source>
        <strain evidence="3">YL58</strain>
    </source>
</reference>
<keyword evidence="1" id="KW-0175">Coiled coil</keyword>
<dbReference type="Pfam" id="PF10088">
    <property type="entry name" value="DUF2326"/>
    <property type="match status" value="1"/>
</dbReference>
<evidence type="ECO:0000313" key="3">
    <source>
        <dbReference type="EMBL" id="ANU75548.1"/>
    </source>
</evidence>
<sequence>MILKELYVISLKEKKVLSKYVFNDTGLNIILGVAKKDSNGVGKTAMVDAIRMILGEKMPEDFQHKEELANRDILIVLKIDTGNKIQYLARQIIDDENGYISEQVVMDIKGWNIYDINSYRMKIQSLVFGTLNSEDTPSFQSIREYLIRDEKQGFGDITLTRRKAIQNSQCLNFLSLLPVNYEVDINKLKNEQAALQTEIKIIRTIAKDISKLKSEKIKLEAEINRMKNMLDSINVSDKIDYDEEKYILAKQKLKNIESQIFKKEYSKRQFKQNIEGLKQRHKKMCELVDLQSYYEQILKYFPKDLEKNYDDMEKFFSYMLENRGDYFQSRIDKLEEELENLQKKKKELQRIIAESTKIFQNTQLVDDIHNINEQLNIEYQKLADVKMKIEKYNEINKLTKDLNRKGKEILEKTLQYEQEYNSYEDNVKNIEAHFNALTESAYGESGDLTYAYENDVKKKSTTGRIKITCQIADENSHGRLYMKINMFDLALFLNRVDLNTGCQFLIHDGSYCKPNFDAKAKVIKYVDEYLKEKGVGQYFITLNKSEIDAKDLKYFKSQGMVVAEFDREHEDANRFFGFKY</sequence>
<protein>
    <recommendedName>
        <fullName evidence="2">DUF2326 domain-containing protein</fullName>
    </recommendedName>
</protein>
<evidence type="ECO:0000313" key="4">
    <source>
        <dbReference type="Proteomes" id="UP000092574"/>
    </source>
</evidence>
<dbReference type="Gene3D" id="3.40.50.300">
    <property type="entry name" value="P-loop containing nucleotide triphosphate hydrolases"/>
    <property type="match status" value="1"/>
</dbReference>
<organism evidence="3 4">
    <name type="scientific">Blautia pseudococcoides</name>
    <dbReference type="NCBI Taxonomy" id="1796616"/>
    <lineage>
        <taxon>Bacteria</taxon>
        <taxon>Bacillati</taxon>
        <taxon>Bacillota</taxon>
        <taxon>Clostridia</taxon>
        <taxon>Lachnospirales</taxon>
        <taxon>Lachnospiraceae</taxon>
        <taxon>Blautia</taxon>
    </lineage>
</organism>
<dbReference type="Proteomes" id="UP000092574">
    <property type="component" value="Chromosome"/>
</dbReference>
<dbReference type="OrthoDB" id="2904091at2"/>
<feature type="coiled-coil region" evidence="1">
    <location>
        <begin position="413"/>
        <end position="440"/>
    </location>
</feature>
<accession>A0A1C7I952</accession>
<dbReference type="AlphaFoldDB" id="A0A1C7I952"/>
<dbReference type="KEGG" id="byl:A4V09_07070"/>
<dbReference type="InterPro" id="IPR018760">
    <property type="entry name" value="DUF2326"/>
</dbReference>
<evidence type="ECO:0000259" key="2">
    <source>
        <dbReference type="Pfam" id="PF10088"/>
    </source>
</evidence>
<feature type="coiled-coil region" evidence="1">
    <location>
        <begin position="185"/>
        <end position="229"/>
    </location>
</feature>
<evidence type="ECO:0000256" key="1">
    <source>
        <dbReference type="SAM" id="Coils"/>
    </source>
</evidence>
<dbReference type="RefSeq" id="WP_065541742.1">
    <property type="nucleotide sequence ID" value="NZ_CP015405.2"/>
</dbReference>
<gene>
    <name evidence="3" type="ORF">A4V09_07070</name>
</gene>
<dbReference type="STRING" id="1796616.A4V09_07070"/>
<keyword evidence="4" id="KW-1185">Reference proteome</keyword>
<feature type="domain" description="DUF2326" evidence="2">
    <location>
        <begin position="458"/>
        <end position="579"/>
    </location>
</feature>
<dbReference type="InterPro" id="IPR027417">
    <property type="entry name" value="P-loop_NTPase"/>
</dbReference>